<dbReference type="PROSITE" id="PS50110">
    <property type="entry name" value="RESPONSE_REGULATORY"/>
    <property type="match status" value="1"/>
</dbReference>
<dbReference type="InterPro" id="IPR001867">
    <property type="entry name" value="OmpR/PhoB-type_DNA-bd"/>
</dbReference>
<dbReference type="Gene3D" id="6.10.250.690">
    <property type="match status" value="1"/>
</dbReference>
<dbReference type="GO" id="GO:0005829">
    <property type="term" value="C:cytosol"/>
    <property type="evidence" value="ECO:0007669"/>
    <property type="project" value="TreeGrafter"/>
</dbReference>
<dbReference type="InterPro" id="IPR011006">
    <property type="entry name" value="CheY-like_superfamily"/>
</dbReference>
<dbReference type="GO" id="GO:0032993">
    <property type="term" value="C:protein-DNA complex"/>
    <property type="evidence" value="ECO:0007669"/>
    <property type="project" value="TreeGrafter"/>
</dbReference>
<gene>
    <name evidence="12" type="ORF">KCG48_01460</name>
</gene>
<evidence type="ECO:0000256" key="7">
    <source>
        <dbReference type="ARBA" id="ARBA00024867"/>
    </source>
</evidence>
<dbReference type="InterPro" id="IPR001789">
    <property type="entry name" value="Sig_transdc_resp-reg_receiver"/>
</dbReference>
<evidence type="ECO:0000259" key="10">
    <source>
        <dbReference type="PROSITE" id="PS50110"/>
    </source>
</evidence>
<dbReference type="GO" id="GO:0006355">
    <property type="term" value="P:regulation of DNA-templated transcription"/>
    <property type="evidence" value="ECO:0007669"/>
    <property type="project" value="InterPro"/>
</dbReference>
<dbReference type="InterPro" id="IPR039420">
    <property type="entry name" value="WalR-like"/>
</dbReference>
<dbReference type="CDD" id="cd17620">
    <property type="entry name" value="REC_OmpR_KdpE-like"/>
    <property type="match status" value="1"/>
</dbReference>
<evidence type="ECO:0000256" key="2">
    <source>
        <dbReference type="ARBA" id="ARBA00022553"/>
    </source>
</evidence>
<keyword evidence="5 9" id="KW-0238">DNA-binding</keyword>
<keyword evidence="2 8" id="KW-0597">Phosphoprotein</keyword>
<evidence type="ECO:0000256" key="1">
    <source>
        <dbReference type="ARBA" id="ARBA00018672"/>
    </source>
</evidence>
<accession>A0A941CPG3</accession>
<dbReference type="PANTHER" id="PTHR48111:SF50">
    <property type="entry name" value="KDP OPERON TRANSCRIPTIONAL REGULATORY PROTEIN KDPE"/>
    <property type="match status" value="1"/>
</dbReference>
<keyword evidence="13" id="KW-1185">Reference proteome</keyword>
<evidence type="ECO:0000259" key="11">
    <source>
        <dbReference type="PROSITE" id="PS51755"/>
    </source>
</evidence>
<dbReference type="AlphaFoldDB" id="A0A941CPG3"/>
<dbReference type="Proteomes" id="UP000675379">
    <property type="component" value="Unassembled WGS sequence"/>
</dbReference>
<dbReference type="SMART" id="SM00862">
    <property type="entry name" value="Trans_reg_C"/>
    <property type="match status" value="1"/>
</dbReference>
<dbReference type="PROSITE" id="PS51755">
    <property type="entry name" value="OMPR_PHOB"/>
    <property type="match status" value="1"/>
</dbReference>
<dbReference type="SMART" id="SM00448">
    <property type="entry name" value="REC"/>
    <property type="match status" value="1"/>
</dbReference>
<keyword evidence="6" id="KW-0804">Transcription</keyword>
<evidence type="ECO:0000256" key="5">
    <source>
        <dbReference type="ARBA" id="ARBA00023125"/>
    </source>
</evidence>
<keyword evidence="3" id="KW-0902">Two-component regulatory system</keyword>
<comment type="caution">
    <text evidence="12">The sequence shown here is derived from an EMBL/GenBank/DDBJ whole genome shotgun (WGS) entry which is preliminary data.</text>
</comment>
<keyword evidence="4" id="KW-0805">Transcription regulation</keyword>
<dbReference type="Gene3D" id="3.40.50.2300">
    <property type="match status" value="1"/>
</dbReference>
<dbReference type="RefSeq" id="WP_211799507.1">
    <property type="nucleotide sequence ID" value="NZ_JAGSCS010000001.1"/>
</dbReference>
<dbReference type="Pfam" id="PF00486">
    <property type="entry name" value="Trans_reg_C"/>
    <property type="match status" value="1"/>
</dbReference>
<feature type="domain" description="OmpR/PhoB-type" evidence="11">
    <location>
        <begin position="130"/>
        <end position="229"/>
    </location>
</feature>
<dbReference type="Pfam" id="PF00072">
    <property type="entry name" value="Response_reg"/>
    <property type="match status" value="1"/>
</dbReference>
<dbReference type="InterPro" id="IPR036388">
    <property type="entry name" value="WH-like_DNA-bd_sf"/>
</dbReference>
<feature type="domain" description="Response regulatory" evidence="10">
    <location>
        <begin position="6"/>
        <end position="119"/>
    </location>
</feature>
<sequence>MRMNTEILVVEDDAQIRNFISFALKSQGYGCIEAETGKEAMAQIAMNALSAIILDLGLPDLHGLEIIKKVRGFSAVPIIVVSAHDQDRDKVEALDMGADDYLTKPFSMKELLARIRVVLRHQTFQPEDKARIRQVGDLELDLDKHRVTLEGKEIHLTPMEFDIVSLLVQNPGKVLTHKFILKEVWGSEFESDLQSVRVFMANIRRKLEKDPTKPRYVFTEVGIGYRFADE</sequence>
<protein>
    <recommendedName>
        <fullName evidence="1">Stage 0 sporulation protein A homolog</fullName>
    </recommendedName>
</protein>
<evidence type="ECO:0000313" key="12">
    <source>
        <dbReference type="EMBL" id="MBR0574998.1"/>
    </source>
</evidence>
<dbReference type="Gene3D" id="1.10.10.10">
    <property type="entry name" value="Winged helix-like DNA-binding domain superfamily/Winged helix DNA-binding domain"/>
    <property type="match status" value="1"/>
</dbReference>
<feature type="DNA-binding region" description="OmpR/PhoB-type" evidence="9">
    <location>
        <begin position="130"/>
        <end position="229"/>
    </location>
</feature>
<feature type="modified residue" description="4-aspartylphosphate" evidence="8">
    <location>
        <position position="55"/>
    </location>
</feature>
<evidence type="ECO:0000256" key="3">
    <source>
        <dbReference type="ARBA" id="ARBA00023012"/>
    </source>
</evidence>
<evidence type="ECO:0000256" key="8">
    <source>
        <dbReference type="PROSITE-ProRule" id="PRU00169"/>
    </source>
</evidence>
<evidence type="ECO:0000256" key="6">
    <source>
        <dbReference type="ARBA" id="ARBA00023163"/>
    </source>
</evidence>
<dbReference type="CDD" id="cd00383">
    <property type="entry name" value="trans_reg_C"/>
    <property type="match status" value="1"/>
</dbReference>
<comment type="function">
    <text evidence="7">May play the central regulatory role in sporulation. It may be an element of the effector pathway responsible for the activation of sporulation genes in response to nutritional stress. Spo0A may act in concert with spo0H (a sigma factor) to control the expression of some genes that are critical to the sporulation process.</text>
</comment>
<evidence type="ECO:0000313" key="13">
    <source>
        <dbReference type="Proteomes" id="UP000675379"/>
    </source>
</evidence>
<proteinExistence type="predicted"/>
<dbReference type="GO" id="GO:0000976">
    <property type="term" value="F:transcription cis-regulatory region binding"/>
    <property type="evidence" value="ECO:0007669"/>
    <property type="project" value="TreeGrafter"/>
</dbReference>
<name>A0A941CPG3_9CLOT</name>
<dbReference type="GO" id="GO:0000156">
    <property type="term" value="F:phosphorelay response regulator activity"/>
    <property type="evidence" value="ECO:0007669"/>
    <property type="project" value="TreeGrafter"/>
</dbReference>
<organism evidence="12 13">
    <name type="scientific">Proteiniclasticum sediminis</name>
    <dbReference type="NCBI Taxonomy" id="2804028"/>
    <lineage>
        <taxon>Bacteria</taxon>
        <taxon>Bacillati</taxon>
        <taxon>Bacillota</taxon>
        <taxon>Clostridia</taxon>
        <taxon>Eubacteriales</taxon>
        <taxon>Clostridiaceae</taxon>
        <taxon>Proteiniclasticum</taxon>
    </lineage>
</organism>
<evidence type="ECO:0000256" key="9">
    <source>
        <dbReference type="PROSITE-ProRule" id="PRU01091"/>
    </source>
</evidence>
<dbReference type="FunFam" id="1.10.10.10:FF:000018">
    <property type="entry name" value="DNA-binding response regulator ResD"/>
    <property type="match status" value="1"/>
</dbReference>
<dbReference type="SUPFAM" id="SSF52172">
    <property type="entry name" value="CheY-like"/>
    <property type="match status" value="1"/>
</dbReference>
<evidence type="ECO:0000256" key="4">
    <source>
        <dbReference type="ARBA" id="ARBA00023015"/>
    </source>
</evidence>
<dbReference type="PANTHER" id="PTHR48111">
    <property type="entry name" value="REGULATOR OF RPOS"/>
    <property type="match status" value="1"/>
</dbReference>
<dbReference type="EMBL" id="JAGSCS010000001">
    <property type="protein sequence ID" value="MBR0574998.1"/>
    <property type="molecule type" value="Genomic_DNA"/>
</dbReference>
<reference evidence="12" key="1">
    <citation type="submission" date="2021-04" db="EMBL/GenBank/DDBJ databases">
        <title>Proteiniclasticum sedimins sp. nov., an obligate anaerobic bacterium isolated from anaerobic sludge.</title>
        <authorList>
            <person name="Liu J."/>
        </authorList>
    </citation>
    <scope>NUCLEOTIDE SEQUENCE</scope>
    <source>
        <strain evidence="12">BAD-10</strain>
    </source>
</reference>